<evidence type="ECO:0000259" key="2">
    <source>
        <dbReference type="Pfam" id="PF08550"/>
    </source>
</evidence>
<feature type="compositionally biased region" description="Polar residues" evidence="1">
    <location>
        <begin position="311"/>
        <end position="322"/>
    </location>
</feature>
<dbReference type="RefSeq" id="XP_002843746.1">
    <property type="nucleotide sequence ID" value="XM_002843700.1"/>
</dbReference>
<feature type="compositionally biased region" description="Basic and acidic residues" evidence="1">
    <location>
        <begin position="289"/>
        <end position="298"/>
    </location>
</feature>
<name>C5FYW2_ARTOC</name>
<dbReference type="InterPro" id="IPR013860">
    <property type="entry name" value="AreA_GATA"/>
</dbReference>
<dbReference type="VEuPathDB" id="FungiDB:MCYG_07529"/>
<dbReference type="OMA" id="GVMMKRV"/>
<dbReference type="AlphaFoldDB" id="C5FYW2"/>
<feature type="compositionally biased region" description="Polar residues" evidence="1">
    <location>
        <begin position="366"/>
        <end position="375"/>
    </location>
</feature>
<evidence type="ECO:0000256" key="1">
    <source>
        <dbReference type="SAM" id="MobiDB-lite"/>
    </source>
</evidence>
<sequence length="546" mass="61198">MACRAADDSLVEREPSRHVDYLSHPWREEDVWSSWRYISARRDEYESGHRLENAAWRSWARIRFDLGSFPAEALNWQKDIDVTWLYGPLQVQGDEPDDRSSTSSLAPSSPATSNSSCLIDKKPILKKRTISQSILQRPPSTHTFLRLANALIKAQDGADGRYVADYPVTRQEFEKSLGGVLSDSSMSNLFFPESNATVPDKRHISFSNEVAQCVAVEDDDEPFDGDYYGYYQPATDCSVLEDDETSDDGVMMARHYPERPPLSSQSTPRSSFSSDSRIIAHLPSTTLKYRPDTPEPKQEAATTPRPVRPTLSRSSSAETLRPSNYVAAKSSSHGDFFLDEEYGLDEDWNTGWDTDWKVQQPKPVNPATSSLTGQWFGNSKAKATTSSSTSEQGKYHSSAGVFMPFGYGDSSSDGEYEWSDEVEEGNSSRGVIDRVIDTVNTARDIAHVIWNPCQQHTWHQDITFIFWLFIDIVSNVLTFTALSLSTEAQLPGVATLSGQSAKPVNRYIYRRRLASIKSISYLMRDGQNNHNSLRDQVASLTDAVSK</sequence>
<dbReference type="GeneID" id="9226434"/>
<accession>C5FYW2</accession>
<reference evidence="4" key="1">
    <citation type="journal article" date="2012" name="MBio">
        <title>Comparative genome analysis of Trichophyton rubrum and related dermatophytes reveals candidate genes involved in infection.</title>
        <authorList>
            <person name="Martinez D.A."/>
            <person name="Oliver B.G."/>
            <person name="Graeser Y."/>
            <person name="Goldberg J.M."/>
            <person name="Li W."/>
            <person name="Martinez-Rossi N.M."/>
            <person name="Monod M."/>
            <person name="Shelest E."/>
            <person name="Barton R.C."/>
            <person name="Birch E."/>
            <person name="Brakhage A.A."/>
            <person name="Chen Z."/>
            <person name="Gurr S.J."/>
            <person name="Heiman D."/>
            <person name="Heitman J."/>
            <person name="Kosti I."/>
            <person name="Rossi A."/>
            <person name="Saif S."/>
            <person name="Samalova M."/>
            <person name="Saunders C.W."/>
            <person name="Shea T."/>
            <person name="Summerbell R.C."/>
            <person name="Xu J."/>
            <person name="Young S."/>
            <person name="Zeng Q."/>
            <person name="Birren B.W."/>
            <person name="Cuomo C.A."/>
            <person name="White T.C."/>
        </authorList>
    </citation>
    <scope>NUCLEOTIDE SEQUENCE [LARGE SCALE GENOMIC DNA]</scope>
    <source>
        <strain evidence="4">ATCC MYA-4605 / CBS 113480</strain>
    </source>
</reference>
<feature type="domain" description="Nitrogen regulatory protein areA GATA-like" evidence="2">
    <location>
        <begin position="34"/>
        <end position="61"/>
    </location>
</feature>
<organism evidence="3 4">
    <name type="scientific">Arthroderma otae (strain ATCC MYA-4605 / CBS 113480)</name>
    <name type="common">Microsporum canis</name>
    <dbReference type="NCBI Taxonomy" id="554155"/>
    <lineage>
        <taxon>Eukaryota</taxon>
        <taxon>Fungi</taxon>
        <taxon>Dikarya</taxon>
        <taxon>Ascomycota</taxon>
        <taxon>Pezizomycotina</taxon>
        <taxon>Eurotiomycetes</taxon>
        <taxon>Eurotiomycetidae</taxon>
        <taxon>Onygenales</taxon>
        <taxon>Arthrodermataceae</taxon>
        <taxon>Microsporum</taxon>
    </lineage>
</organism>
<dbReference type="EMBL" id="DS995707">
    <property type="protein sequence ID" value="EEQ34710.1"/>
    <property type="molecule type" value="Genomic_DNA"/>
</dbReference>
<feature type="region of interest" description="Disordered" evidence="1">
    <location>
        <begin position="93"/>
        <end position="116"/>
    </location>
</feature>
<gene>
    <name evidence="3" type="ORF">MCYG_07529</name>
</gene>
<dbReference type="GO" id="GO:0042149">
    <property type="term" value="P:cellular response to glucose starvation"/>
    <property type="evidence" value="ECO:0007669"/>
    <property type="project" value="TreeGrafter"/>
</dbReference>
<dbReference type="OrthoDB" id="5563539at2759"/>
<evidence type="ECO:0000313" key="4">
    <source>
        <dbReference type="Proteomes" id="UP000002035"/>
    </source>
</evidence>
<dbReference type="GO" id="GO:0005773">
    <property type="term" value="C:vacuole"/>
    <property type="evidence" value="ECO:0007669"/>
    <property type="project" value="GOC"/>
</dbReference>
<dbReference type="STRING" id="554155.C5FYW2"/>
<feature type="compositionally biased region" description="Low complexity" evidence="1">
    <location>
        <begin position="261"/>
        <end position="277"/>
    </location>
</feature>
<protein>
    <recommendedName>
        <fullName evidence="2">Nitrogen regulatory protein areA GATA-like domain-containing protein</fullName>
    </recommendedName>
</protein>
<evidence type="ECO:0000313" key="3">
    <source>
        <dbReference type="EMBL" id="EEQ34710.1"/>
    </source>
</evidence>
<dbReference type="InterPro" id="IPR052292">
    <property type="entry name" value="Glucose_repression_reg"/>
</dbReference>
<dbReference type="GO" id="GO:0007039">
    <property type="term" value="P:protein catabolic process in the vacuole"/>
    <property type="evidence" value="ECO:0007669"/>
    <property type="project" value="TreeGrafter"/>
</dbReference>
<dbReference type="Pfam" id="PF08550">
    <property type="entry name" value="GATA_AreA"/>
    <property type="match status" value="1"/>
</dbReference>
<feature type="region of interest" description="Disordered" evidence="1">
    <location>
        <begin position="254"/>
        <end position="325"/>
    </location>
</feature>
<feature type="region of interest" description="Disordered" evidence="1">
    <location>
        <begin position="353"/>
        <end position="375"/>
    </location>
</feature>
<dbReference type="eggNOG" id="ENOG502QSII">
    <property type="taxonomic scope" value="Eukaryota"/>
</dbReference>
<dbReference type="PANTHER" id="PTHR28051">
    <property type="entry name" value="PROTEIN MTL1-RELATED"/>
    <property type="match status" value="1"/>
</dbReference>
<dbReference type="HOGENOM" id="CLU_020417_0_0_1"/>
<proteinExistence type="predicted"/>
<dbReference type="Proteomes" id="UP000002035">
    <property type="component" value="Unassembled WGS sequence"/>
</dbReference>
<dbReference type="PANTHER" id="PTHR28051:SF1">
    <property type="entry name" value="PROTEIN MTL1-RELATED"/>
    <property type="match status" value="1"/>
</dbReference>
<feature type="compositionally biased region" description="Low complexity" evidence="1">
    <location>
        <begin position="101"/>
        <end position="116"/>
    </location>
</feature>
<keyword evidence="4" id="KW-1185">Reference proteome</keyword>